<reference evidence="2" key="2">
    <citation type="journal article" date="2021" name="PeerJ">
        <title>Extensive microbial diversity within the chicken gut microbiome revealed by metagenomics and culture.</title>
        <authorList>
            <person name="Gilroy R."/>
            <person name="Ravi A."/>
            <person name="Getino M."/>
            <person name="Pursley I."/>
            <person name="Horton D.L."/>
            <person name="Alikhan N.F."/>
            <person name="Baker D."/>
            <person name="Gharbi K."/>
            <person name="Hall N."/>
            <person name="Watson M."/>
            <person name="Adriaenssens E.M."/>
            <person name="Foster-Nyarko E."/>
            <person name="Jarju S."/>
            <person name="Secka A."/>
            <person name="Antonio M."/>
            <person name="Oren A."/>
            <person name="Chaudhuri R.R."/>
            <person name="La Ragione R."/>
            <person name="Hildebrand F."/>
            <person name="Pallen M.J."/>
        </authorList>
    </citation>
    <scope>NUCLEOTIDE SEQUENCE</scope>
    <source>
        <strain evidence="2">517</strain>
    </source>
</reference>
<evidence type="ECO:0000313" key="2">
    <source>
        <dbReference type="EMBL" id="MBO8424467.1"/>
    </source>
</evidence>
<dbReference type="EMBL" id="JADINF010000140">
    <property type="protein sequence ID" value="MBO8424467.1"/>
    <property type="molecule type" value="Genomic_DNA"/>
</dbReference>
<dbReference type="GO" id="GO:0016226">
    <property type="term" value="P:iron-sulfur cluster assembly"/>
    <property type="evidence" value="ECO:0007669"/>
    <property type="project" value="InterPro"/>
</dbReference>
<feature type="domain" description="NIF system FeS cluster assembly NifU N-terminal" evidence="1">
    <location>
        <begin position="1"/>
        <end position="121"/>
    </location>
</feature>
<organism evidence="2 3">
    <name type="scientific">Candidatus Stercoripulliclostridium pullicola</name>
    <dbReference type="NCBI Taxonomy" id="2840953"/>
    <lineage>
        <taxon>Bacteria</taxon>
        <taxon>Bacillati</taxon>
        <taxon>Bacillota</taxon>
        <taxon>Clostridia</taxon>
        <taxon>Eubacteriales</taxon>
        <taxon>Candidatus Stercoripulliclostridium</taxon>
    </lineage>
</organism>
<dbReference type="InterPro" id="IPR002871">
    <property type="entry name" value="NIF_FeS_clus_asmbl_NifU_N"/>
</dbReference>
<sequence length="123" mass="13106">MYNDKVLKEFSNPVNAGEMENPSGVGTIGNAACGDIMKMYLRIENDVIVDAKFKTFGCAAAIATASVATRMVIGKSVEDALKIKNADVVDYLGGLPPQKIHCSVLAEEAIHAAIDDYRKKTGA</sequence>
<protein>
    <submittedName>
        <fullName evidence="2">Iron-sulfur cluster assembly scaffold protein</fullName>
    </submittedName>
</protein>
<dbReference type="AlphaFoldDB" id="A0A940IDS2"/>
<dbReference type="SUPFAM" id="SSF82649">
    <property type="entry name" value="SufE/NifU"/>
    <property type="match status" value="1"/>
</dbReference>
<dbReference type="Proteomes" id="UP000727857">
    <property type="component" value="Unassembled WGS sequence"/>
</dbReference>
<dbReference type="GO" id="GO:0051536">
    <property type="term" value="F:iron-sulfur cluster binding"/>
    <property type="evidence" value="ECO:0007669"/>
    <property type="project" value="InterPro"/>
</dbReference>
<gene>
    <name evidence="2" type="ORF">IAB16_05565</name>
</gene>
<accession>A0A940IDS2</accession>
<name>A0A940IDS2_9FIRM</name>
<evidence type="ECO:0000259" key="1">
    <source>
        <dbReference type="Pfam" id="PF01592"/>
    </source>
</evidence>
<evidence type="ECO:0000313" key="3">
    <source>
        <dbReference type="Proteomes" id="UP000727857"/>
    </source>
</evidence>
<dbReference type="Gene3D" id="3.90.1010.10">
    <property type="match status" value="1"/>
</dbReference>
<reference evidence="2" key="1">
    <citation type="submission" date="2020-10" db="EMBL/GenBank/DDBJ databases">
        <authorList>
            <person name="Gilroy R."/>
        </authorList>
    </citation>
    <scope>NUCLEOTIDE SEQUENCE</scope>
    <source>
        <strain evidence="2">517</strain>
    </source>
</reference>
<dbReference type="GO" id="GO:0005506">
    <property type="term" value="F:iron ion binding"/>
    <property type="evidence" value="ECO:0007669"/>
    <property type="project" value="InterPro"/>
</dbReference>
<dbReference type="PANTHER" id="PTHR10093">
    <property type="entry name" value="IRON-SULFUR CLUSTER ASSEMBLY ENZYME NIFU HOMOLOG"/>
    <property type="match status" value="1"/>
</dbReference>
<comment type="caution">
    <text evidence="2">The sequence shown here is derived from an EMBL/GenBank/DDBJ whole genome shotgun (WGS) entry which is preliminary data.</text>
</comment>
<dbReference type="CDD" id="cd06664">
    <property type="entry name" value="IscU_like"/>
    <property type="match status" value="1"/>
</dbReference>
<dbReference type="Pfam" id="PF01592">
    <property type="entry name" value="NifU_N"/>
    <property type="match status" value="1"/>
</dbReference>
<proteinExistence type="predicted"/>